<dbReference type="OMA" id="FREVVIM"/>
<keyword evidence="11" id="KW-1185">Reference proteome</keyword>
<feature type="region of interest" description="Disordered" evidence="8">
    <location>
        <begin position="1"/>
        <end position="71"/>
    </location>
</feature>
<feature type="compositionally biased region" description="Polar residues" evidence="8">
    <location>
        <begin position="334"/>
        <end position="347"/>
    </location>
</feature>
<dbReference type="GO" id="GO:0008270">
    <property type="term" value="F:zinc ion binding"/>
    <property type="evidence" value="ECO:0007669"/>
    <property type="project" value="UniProtKB-KW"/>
</dbReference>
<dbReference type="FunFam" id="2.20.25.420:FF:000002">
    <property type="entry name" value="Zinc finger protein ZPR1"/>
    <property type="match status" value="1"/>
</dbReference>
<dbReference type="EnsemblPlants" id="OB08G24930.1">
    <property type="protein sequence ID" value="OB08G24930.1"/>
    <property type="gene ID" value="OB08G24930"/>
</dbReference>
<organism evidence="10">
    <name type="scientific">Oryza brachyantha</name>
    <name type="common">malo sina</name>
    <dbReference type="NCBI Taxonomy" id="4533"/>
    <lineage>
        <taxon>Eukaryota</taxon>
        <taxon>Viridiplantae</taxon>
        <taxon>Streptophyta</taxon>
        <taxon>Embryophyta</taxon>
        <taxon>Tracheophyta</taxon>
        <taxon>Spermatophyta</taxon>
        <taxon>Magnoliopsida</taxon>
        <taxon>Liliopsida</taxon>
        <taxon>Poales</taxon>
        <taxon>Poaceae</taxon>
        <taxon>BOP clade</taxon>
        <taxon>Oryzoideae</taxon>
        <taxon>Oryzeae</taxon>
        <taxon>Oryzinae</taxon>
        <taxon>Oryza</taxon>
    </lineage>
</organism>
<dbReference type="InterPro" id="IPR040141">
    <property type="entry name" value="ZPR1"/>
</dbReference>
<feature type="region of interest" description="Disordered" evidence="8">
    <location>
        <begin position="323"/>
        <end position="353"/>
    </location>
</feature>
<evidence type="ECO:0000256" key="4">
    <source>
        <dbReference type="ARBA" id="ARBA00022737"/>
    </source>
</evidence>
<dbReference type="InterPro" id="IPR004457">
    <property type="entry name" value="Znf_ZPR1"/>
</dbReference>
<evidence type="ECO:0000256" key="6">
    <source>
        <dbReference type="ARBA" id="ARBA00022833"/>
    </source>
</evidence>
<dbReference type="Pfam" id="PF03367">
    <property type="entry name" value="Zn_ribbon_ZPR1"/>
    <property type="match status" value="2"/>
</dbReference>
<evidence type="ECO:0000256" key="2">
    <source>
        <dbReference type="ARBA" id="ARBA00008354"/>
    </source>
</evidence>
<comment type="subcellular location">
    <subcellularLocation>
        <location evidence="1">Nucleus</location>
    </subcellularLocation>
</comment>
<proteinExistence type="inferred from homology"/>
<dbReference type="Proteomes" id="UP000006038">
    <property type="component" value="Chromosome 8"/>
</dbReference>
<dbReference type="Gene3D" id="2.60.120.1040">
    <property type="entry name" value="ZPR1, A/B domain"/>
    <property type="match status" value="2"/>
</dbReference>
<dbReference type="Gramene" id="OB08G24930.1">
    <property type="protein sequence ID" value="OB08G24930.1"/>
    <property type="gene ID" value="OB08G24930"/>
</dbReference>
<keyword evidence="5" id="KW-0863">Zinc-finger</keyword>
<protein>
    <recommendedName>
        <fullName evidence="9">Zinc finger ZPR1-type domain-containing protein</fullName>
    </recommendedName>
</protein>
<sequence length="599" mass="65212">MGLNPSGLMSPAHLQTPEAPRSLSPRVFPSLLLRPPPAAKPPERPELHSAGTTREPGRELSRERSRERKPPLLSLARALARTHAIHQRPAAAAAAAAMAGSGEEARVVVDLRAAAESAGDDEEVHATPLHEIESLCMRCGDNGTTRLLLTMIPHFREVVLMAFECPHCGERNNEVQFAGQLQPKGCCYRLEVLRGQNEILNRQVVKSDSATIKIPELDFEIPPEAQRGSLSTVEGIIMRAVDELQALQDERKKVDPQKAEAIDQFLTKLRSLGLGEASFTFVLDDPAGNSFIENPNAPSSDPLLSVKFYERTREQQAALGFLVEPPTEEPREQPVSNSSTVEGNSEVLQKEPHGSVGAVAGRRAIAQGNPDEVAAALCRYSAPEEVDTLPSTCGACGTECVTRFFATKIPYFREVIVMATTCDMCGYRNSELKPGGEIPAKGKKITLHVQNGKDLTRDVIKSDSAGVKVPELELELASGTLGGIVTTVEGLIVKICEALERVHGFQLGDSTLEWKKKKWEDFKDRLSKLLSLQEPWTLIIDDGLAASFVAPATDSIEDDSQLTIEEYARNWDQNEELGLNDMDTSSADAAYNTGNTANP</sequence>
<dbReference type="PANTHER" id="PTHR10876:SF0">
    <property type="entry name" value="ZINC FINGER PROTEIN ZPR1"/>
    <property type="match status" value="1"/>
</dbReference>
<accession>J3MTR2</accession>
<feature type="domain" description="Zinc finger ZPR1-type" evidence="9">
    <location>
        <begin position="391"/>
        <end position="551"/>
    </location>
</feature>
<name>J3MTR2_ORYBR</name>
<dbReference type="FunFam" id="2.60.120.1040:FF:000001">
    <property type="entry name" value="Zinc finger protein ZPR1"/>
    <property type="match status" value="1"/>
</dbReference>
<gene>
    <name evidence="10" type="primary">LOC102708822</name>
</gene>
<keyword evidence="7" id="KW-0539">Nucleus</keyword>
<dbReference type="NCBIfam" id="TIGR00310">
    <property type="entry name" value="ZPR1_znf"/>
    <property type="match status" value="2"/>
</dbReference>
<dbReference type="AlphaFoldDB" id="J3MTR2"/>
<dbReference type="SMART" id="SM00709">
    <property type="entry name" value="Zpr1"/>
    <property type="match status" value="2"/>
</dbReference>
<dbReference type="InterPro" id="IPR056180">
    <property type="entry name" value="ZPR1_jr_dom"/>
</dbReference>
<evidence type="ECO:0000313" key="10">
    <source>
        <dbReference type="EnsemblPlants" id="OB08G24930.1"/>
    </source>
</evidence>
<dbReference type="InterPro" id="IPR042452">
    <property type="entry name" value="ZPR1_Znf1/2"/>
</dbReference>
<evidence type="ECO:0000256" key="8">
    <source>
        <dbReference type="SAM" id="MobiDB-lite"/>
    </source>
</evidence>
<feature type="domain" description="Zinc finger ZPR1-type" evidence="9">
    <location>
        <begin position="134"/>
        <end position="294"/>
    </location>
</feature>
<feature type="region of interest" description="Disordered" evidence="8">
    <location>
        <begin position="575"/>
        <end position="599"/>
    </location>
</feature>
<dbReference type="Gene3D" id="2.20.25.420">
    <property type="entry name" value="ZPR1, zinc finger domain"/>
    <property type="match status" value="2"/>
</dbReference>
<evidence type="ECO:0000256" key="3">
    <source>
        <dbReference type="ARBA" id="ARBA00022723"/>
    </source>
</evidence>
<reference evidence="10" key="2">
    <citation type="submission" date="2013-04" db="UniProtKB">
        <authorList>
            <consortium name="EnsemblPlants"/>
        </authorList>
    </citation>
    <scope>IDENTIFICATION</scope>
</reference>
<dbReference type="Pfam" id="PF22794">
    <property type="entry name" value="jr-ZPR1"/>
    <property type="match status" value="2"/>
</dbReference>
<keyword evidence="4" id="KW-0677">Repeat</keyword>
<evidence type="ECO:0000259" key="9">
    <source>
        <dbReference type="SMART" id="SM00709"/>
    </source>
</evidence>
<dbReference type="InterPro" id="IPR042451">
    <property type="entry name" value="ZPR1_A/B_dom"/>
</dbReference>
<reference evidence="10" key="1">
    <citation type="journal article" date="2013" name="Nat. Commun.">
        <title>Whole-genome sequencing of Oryza brachyantha reveals mechanisms underlying Oryza genome evolution.</title>
        <authorList>
            <person name="Chen J."/>
            <person name="Huang Q."/>
            <person name="Gao D."/>
            <person name="Wang J."/>
            <person name="Lang Y."/>
            <person name="Liu T."/>
            <person name="Li B."/>
            <person name="Bai Z."/>
            <person name="Luis Goicoechea J."/>
            <person name="Liang C."/>
            <person name="Chen C."/>
            <person name="Zhang W."/>
            <person name="Sun S."/>
            <person name="Liao Y."/>
            <person name="Zhang X."/>
            <person name="Yang L."/>
            <person name="Song C."/>
            <person name="Wang M."/>
            <person name="Shi J."/>
            <person name="Liu G."/>
            <person name="Liu J."/>
            <person name="Zhou H."/>
            <person name="Zhou W."/>
            <person name="Yu Q."/>
            <person name="An N."/>
            <person name="Chen Y."/>
            <person name="Cai Q."/>
            <person name="Wang B."/>
            <person name="Liu B."/>
            <person name="Min J."/>
            <person name="Huang Y."/>
            <person name="Wu H."/>
            <person name="Li Z."/>
            <person name="Zhang Y."/>
            <person name="Yin Y."/>
            <person name="Song W."/>
            <person name="Jiang J."/>
            <person name="Jackson S.A."/>
            <person name="Wing R.A."/>
            <person name="Wang J."/>
            <person name="Chen M."/>
        </authorList>
    </citation>
    <scope>NUCLEOTIDE SEQUENCE [LARGE SCALE GENOMIC DNA]</scope>
    <source>
        <strain evidence="10">cv. IRGC 101232</strain>
    </source>
</reference>
<dbReference type="HOGENOM" id="CLU_024138_0_0_1"/>
<evidence type="ECO:0000256" key="7">
    <source>
        <dbReference type="ARBA" id="ARBA00023242"/>
    </source>
</evidence>
<comment type="similarity">
    <text evidence="2">Belongs to the ZPR1 family.</text>
</comment>
<dbReference type="FunFam" id="2.20.25.420:FF:000001">
    <property type="entry name" value="Zinc finger protein ZPR1"/>
    <property type="match status" value="1"/>
</dbReference>
<feature type="compositionally biased region" description="Polar residues" evidence="8">
    <location>
        <begin position="582"/>
        <end position="599"/>
    </location>
</feature>
<dbReference type="FunFam" id="2.60.120.1040:FF:000002">
    <property type="entry name" value="zinc finger protein ZPR1"/>
    <property type="match status" value="1"/>
</dbReference>
<keyword evidence="6" id="KW-0862">Zinc</keyword>
<dbReference type="STRING" id="4533.J3MTR2"/>
<dbReference type="eggNOG" id="KOG2703">
    <property type="taxonomic scope" value="Eukaryota"/>
</dbReference>
<dbReference type="GO" id="GO:0005634">
    <property type="term" value="C:nucleus"/>
    <property type="evidence" value="ECO:0007669"/>
    <property type="project" value="UniProtKB-SubCell"/>
</dbReference>
<evidence type="ECO:0000256" key="5">
    <source>
        <dbReference type="ARBA" id="ARBA00022771"/>
    </source>
</evidence>
<feature type="compositionally biased region" description="Basic and acidic residues" evidence="8">
    <location>
        <begin position="55"/>
        <end position="70"/>
    </location>
</feature>
<keyword evidence="3" id="KW-0479">Metal-binding</keyword>
<evidence type="ECO:0000313" key="11">
    <source>
        <dbReference type="Proteomes" id="UP000006038"/>
    </source>
</evidence>
<evidence type="ECO:0000256" key="1">
    <source>
        <dbReference type="ARBA" id="ARBA00004123"/>
    </source>
</evidence>
<dbReference type="PANTHER" id="PTHR10876">
    <property type="entry name" value="ZINC FINGER PROTEIN ZPR1"/>
    <property type="match status" value="1"/>
</dbReference>